<dbReference type="PANTHER" id="PTHR39639">
    <property type="entry name" value="CHROMOSOME 16, WHOLE GENOME SHOTGUN SEQUENCE"/>
    <property type="match status" value="1"/>
</dbReference>
<feature type="domain" description="GmrSD restriction endonucleases N-terminal" evidence="1">
    <location>
        <begin position="22"/>
        <end position="166"/>
    </location>
</feature>
<organism evidence="2 3">
    <name type="scientific">Nonomuraea rubra</name>
    <dbReference type="NCBI Taxonomy" id="46180"/>
    <lineage>
        <taxon>Bacteria</taxon>
        <taxon>Bacillati</taxon>
        <taxon>Actinomycetota</taxon>
        <taxon>Actinomycetes</taxon>
        <taxon>Streptosporangiales</taxon>
        <taxon>Streptosporangiaceae</taxon>
        <taxon>Nonomuraea</taxon>
    </lineage>
</organism>
<protein>
    <recommendedName>
        <fullName evidence="1">GmrSD restriction endonucleases N-terminal domain-containing protein</fullName>
    </recommendedName>
</protein>
<evidence type="ECO:0000313" key="2">
    <source>
        <dbReference type="EMBL" id="MBB6545880.1"/>
    </source>
</evidence>
<gene>
    <name evidence="2" type="ORF">HD593_000675</name>
</gene>
<evidence type="ECO:0000259" key="1">
    <source>
        <dbReference type="Pfam" id="PF03235"/>
    </source>
</evidence>
<dbReference type="PANTHER" id="PTHR39639:SF1">
    <property type="entry name" value="DUF262 DOMAIN-CONTAINING PROTEIN"/>
    <property type="match status" value="1"/>
</dbReference>
<dbReference type="InterPro" id="IPR004919">
    <property type="entry name" value="GmrSD_N"/>
</dbReference>
<name>A0A7X0TW85_9ACTN</name>
<dbReference type="Proteomes" id="UP000565579">
    <property type="component" value="Unassembled WGS sequence"/>
</dbReference>
<comment type="caution">
    <text evidence="2">The sequence shown here is derived from an EMBL/GenBank/DDBJ whole genome shotgun (WGS) entry which is preliminary data.</text>
</comment>
<dbReference type="Pfam" id="PF03235">
    <property type="entry name" value="GmrSD_N"/>
    <property type="match status" value="1"/>
</dbReference>
<dbReference type="AlphaFoldDB" id="A0A7X0TW85"/>
<proteinExistence type="predicted"/>
<accession>A0A7X0TW85</accession>
<evidence type="ECO:0000313" key="3">
    <source>
        <dbReference type="Proteomes" id="UP000565579"/>
    </source>
</evidence>
<dbReference type="RefSeq" id="WP_185100661.1">
    <property type="nucleotide sequence ID" value="NZ_JACHMI010000001.1"/>
</dbReference>
<dbReference type="EMBL" id="JACHMI010000001">
    <property type="protein sequence ID" value="MBB6545880.1"/>
    <property type="molecule type" value="Genomic_DNA"/>
</dbReference>
<sequence length="370" mass="42529">MADHGLKFEIESKTVAEFRSLDKSGELILQPEYQRKAVWPDRAKVSLMETILLGYPIPEIYLAYETTPEGEQTASVVDGQQRLTSLLEFLNNRFPLDGLEDEKLREKFEGKLFKELPDDVRQEFFQYRFPIRRLSNLADEFVRAVFARVNRVNMVLTEQELRNALLPGPFNDFLKDCVAHPISELSGVFSGERRKRGGDLEFYAEVFGTCIFGLSNKKTELNERYDKISADFEDYQDRSAEFLELLTVLSSTIKWVGRTRWSNIVDMFTLLHVSWGLREELANTNPEQTMQLRDLLDLFQRAVSARKRSGENGEANGLLVSLATMVNMTAEEVDKVIEQYTSGIRNSSDLGSRRVRSQQLTLLLSRKLKS</sequence>
<keyword evidence="3" id="KW-1185">Reference proteome</keyword>
<reference evidence="2 3" key="1">
    <citation type="submission" date="2020-08" db="EMBL/GenBank/DDBJ databases">
        <title>Sequencing the genomes of 1000 actinobacteria strains.</title>
        <authorList>
            <person name="Klenk H.-P."/>
        </authorList>
    </citation>
    <scope>NUCLEOTIDE SEQUENCE [LARGE SCALE GENOMIC DNA]</scope>
    <source>
        <strain evidence="2 3">DSM 43768</strain>
    </source>
</reference>